<dbReference type="AlphaFoldDB" id="M7T6I8"/>
<name>M7T6I8_EUTLA</name>
<protein>
    <submittedName>
        <fullName evidence="2">Uncharacterized protein</fullName>
    </submittedName>
</protein>
<dbReference type="EMBL" id="KB706864">
    <property type="protein sequence ID" value="EMR65436.1"/>
    <property type="molecule type" value="Genomic_DNA"/>
</dbReference>
<evidence type="ECO:0000313" key="3">
    <source>
        <dbReference type="Proteomes" id="UP000012174"/>
    </source>
</evidence>
<dbReference type="OrthoDB" id="370932at2759"/>
<dbReference type="Gene3D" id="4.10.1050.10">
    <property type="entry name" value="At2g23090-like"/>
    <property type="match status" value="1"/>
</dbReference>
<evidence type="ECO:0000256" key="1">
    <source>
        <dbReference type="SAM" id="MobiDB-lite"/>
    </source>
</evidence>
<organism evidence="2 3">
    <name type="scientific">Eutypa lata (strain UCR-EL1)</name>
    <name type="common">Grapevine dieback disease fungus</name>
    <name type="synonym">Eutypa armeniacae</name>
    <dbReference type="NCBI Taxonomy" id="1287681"/>
    <lineage>
        <taxon>Eukaryota</taxon>
        <taxon>Fungi</taxon>
        <taxon>Dikarya</taxon>
        <taxon>Ascomycota</taxon>
        <taxon>Pezizomycotina</taxon>
        <taxon>Sordariomycetes</taxon>
        <taxon>Xylariomycetidae</taxon>
        <taxon>Xylariales</taxon>
        <taxon>Diatrypaceae</taxon>
        <taxon>Eutypa</taxon>
    </lineage>
</organism>
<dbReference type="SUPFAM" id="SSF118359">
    <property type="entry name" value="Expressed protein At2g23090/F21P24.15"/>
    <property type="match status" value="1"/>
</dbReference>
<gene>
    <name evidence="2" type="ORF">UCREL1_7582</name>
</gene>
<dbReference type="Proteomes" id="UP000012174">
    <property type="component" value="Unassembled WGS sequence"/>
</dbReference>
<proteinExistence type="predicted"/>
<feature type="region of interest" description="Disordered" evidence="1">
    <location>
        <begin position="57"/>
        <end position="96"/>
    </location>
</feature>
<sequence length="96" mass="10787">MGGGNGNKSAMKKARKGTEKKKPGSQLKSNEAAKSEICRWCMKAFQGTCHINEYKAHAESHDMPPEKCFPGMDFEGKVKNEEEEQKKNKKKKTPTK</sequence>
<evidence type="ECO:0000313" key="2">
    <source>
        <dbReference type="EMBL" id="EMR65436.1"/>
    </source>
</evidence>
<feature type="compositionally biased region" description="Basic and acidic residues" evidence="1">
    <location>
        <begin position="74"/>
        <end position="86"/>
    </location>
</feature>
<feature type="compositionally biased region" description="Basic residues" evidence="1">
    <location>
        <begin position="87"/>
        <end position="96"/>
    </location>
</feature>
<dbReference type="InterPro" id="IPR026939">
    <property type="entry name" value="ZNF706/At2g23090_sf"/>
</dbReference>
<dbReference type="KEGG" id="ela:UCREL1_7582"/>
<feature type="region of interest" description="Disordered" evidence="1">
    <location>
        <begin position="1"/>
        <end position="32"/>
    </location>
</feature>
<dbReference type="HOGENOM" id="CLU_2359732_0_0_1"/>
<reference evidence="3" key="1">
    <citation type="journal article" date="2013" name="Genome Announc.">
        <title>Draft genome sequence of the grapevine dieback fungus Eutypa lata UCR-EL1.</title>
        <authorList>
            <person name="Blanco-Ulate B."/>
            <person name="Rolshausen P.E."/>
            <person name="Cantu D."/>
        </authorList>
    </citation>
    <scope>NUCLEOTIDE SEQUENCE [LARGE SCALE GENOMIC DNA]</scope>
    <source>
        <strain evidence="3">UCR-EL1</strain>
    </source>
</reference>
<accession>M7T6I8</accession>
<keyword evidence="3" id="KW-1185">Reference proteome</keyword>